<evidence type="ECO:0000313" key="1">
    <source>
        <dbReference type="EMBL" id="KAJ2791410.1"/>
    </source>
</evidence>
<accession>A0ACC1KL11</accession>
<keyword evidence="2" id="KW-1185">Reference proteome</keyword>
<evidence type="ECO:0000313" key="2">
    <source>
        <dbReference type="Proteomes" id="UP001140066"/>
    </source>
</evidence>
<organism evidence="1 2">
    <name type="scientific">Coemansia linderi</name>
    <dbReference type="NCBI Taxonomy" id="2663919"/>
    <lineage>
        <taxon>Eukaryota</taxon>
        <taxon>Fungi</taxon>
        <taxon>Fungi incertae sedis</taxon>
        <taxon>Zoopagomycota</taxon>
        <taxon>Kickxellomycotina</taxon>
        <taxon>Kickxellomycetes</taxon>
        <taxon>Kickxellales</taxon>
        <taxon>Kickxellaceae</taxon>
        <taxon>Coemansia</taxon>
    </lineage>
</organism>
<dbReference type="Proteomes" id="UP001140066">
    <property type="component" value="Unassembled WGS sequence"/>
</dbReference>
<proteinExistence type="predicted"/>
<sequence length="958" mass="101007">MYEAKRKESPATTSASTSSPESSPLTPGLDAPAPEAGFAEFSVQSATLDCIGAWSAVQPNPPATSDGHSFGLGSDMCSLTNKYSGMHLGQPQPHRPAPTQTTSPGEDDQHDYASASQAHSAYVDYTTLDEAILRGRSTTLPNIFAVPNPLYRFSAGSASAGMDSSALPGPISPVSQSTFSMLSRHGSMSIASGNRAASPLGLPLSANPIHQSASLDNRFTATRDPTHPPAGSNPVPHAPLRRFSEIPAEANSCLALASYSMAPHFASGCDATDGASHGAAGRPAFVPLAISAPTTGNSIVSSLPAPQASACTRYGSFSYHLPTMREEESPSAPLSPPAFADSVLMRNMGFSAMPLPQSGESVATTAVGVDDSSHFLPNGVSPPLGLRESDLASGGPLVKAEIPTDSDFGTGGSYLPLRVKSLKDLRRPSLDVTSDYAYTSEADDQVASAFFERAAERQSSMSLSHLPGLGRRHSLSTSILSLPASTSMASLAQARVDPGTSAAPPPPAGGFGLGHEHGGSIVHHAESECSGYPHFPHSGAFPLVPGPGPGPAAMLSYGPPPAQFPPQPQPYPSFALGSAPLARVPTSNHGQLVGAGMYNPHLLGALPPHQYPYMNHMAYPAPYHHHHQLPFVPAHLAEHAPHLVQPVPVPTPGATASQASQQQQQQQYLLQQQHMRRASHPALAAMGGVTPAVPGNGAAHSGSHPLLPNPATTITPNMPFADMGKGLPFGSLPKGTRVFVVQFKCKRSDLYFAPSKGMEPKIIPTLAPSAQPIPSPTAPPHEGTAVPLGSNYEPGTYVLVEADRGVDLGLIKEELSTTESILSFSSSTPEIACASNADNAAEQSCSTAAKPASTGESQVSLPSPKDVLIKRIFRVADQREVADLMSNKVLDEQKALSMCQDKVQQRKMSMHIADAEFQFDRRKLTFYFTADRRVDFRELVRELFKHFKTRIWMCHVAH</sequence>
<reference evidence="1" key="1">
    <citation type="submission" date="2022-07" db="EMBL/GenBank/DDBJ databases">
        <title>Phylogenomic reconstructions and comparative analyses of Kickxellomycotina fungi.</title>
        <authorList>
            <person name="Reynolds N.K."/>
            <person name="Stajich J.E."/>
            <person name="Barry K."/>
            <person name="Grigoriev I.V."/>
            <person name="Crous P."/>
            <person name="Smith M.E."/>
        </authorList>
    </citation>
    <scope>NUCLEOTIDE SEQUENCE</scope>
    <source>
        <strain evidence="1">BCRC 34191</strain>
    </source>
</reference>
<comment type="caution">
    <text evidence="1">The sequence shown here is derived from an EMBL/GenBank/DDBJ whole genome shotgun (WGS) entry which is preliminary data.</text>
</comment>
<gene>
    <name evidence="1" type="ORF">GGI18_001154</name>
</gene>
<dbReference type="EMBL" id="JANBUK010000152">
    <property type="protein sequence ID" value="KAJ2791410.1"/>
    <property type="molecule type" value="Genomic_DNA"/>
</dbReference>
<protein>
    <submittedName>
        <fullName evidence="1">Uncharacterized protein</fullName>
    </submittedName>
</protein>
<name>A0ACC1KL11_9FUNG</name>